<accession>A0ABW9ECV9</accession>
<dbReference type="EMBL" id="JAQQCL010000003">
    <property type="protein sequence ID" value="MFM0715936.1"/>
    <property type="molecule type" value="Genomic_DNA"/>
</dbReference>
<comment type="caution">
    <text evidence="1">The sequence shown here is derived from an EMBL/GenBank/DDBJ whole genome shotgun (WGS) entry which is preliminary data.</text>
</comment>
<dbReference type="Pfam" id="PF11185">
    <property type="entry name" value="DUF2971"/>
    <property type="match status" value="1"/>
</dbReference>
<name>A0ABW9ECV9_9BURK</name>
<dbReference type="RefSeq" id="WP_408152479.1">
    <property type="nucleotide sequence ID" value="NZ_JAQQCL010000003.1"/>
</dbReference>
<proteinExistence type="predicted"/>
<evidence type="ECO:0000313" key="2">
    <source>
        <dbReference type="Proteomes" id="UP001629392"/>
    </source>
</evidence>
<protein>
    <submittedName>
        <fullName evidence="1">DUF2971 domain-containing protein</fullName>
    </submittedName>
</protein>
<evidence type="ECO:0000313" key="1">
    <source>
        <dbReference type="EMBL" id="MFM0715936.1"/>
    </source>
</evidence>
<sequence length="265" mass="30939">MDLISAAEDGHRLLYHYQSFRGGGIGYLEQTLRDRTVHMSKPSAFNDPWDCKPWFDVRVLADANEREQHLQWLMRTANVHAEDEQELRANPLLLEATIAQIRDGHVRAIDDQYRLYCLLPDPIHPLMWAHYGDSHRGVALEFDTNADQVLWAYRVHYRDVYPTIRMYEDDDNANLVPIFTKSDVWGYENEYRLIAEERQQSRMNMLTTQGSTLRLARGALVGVVLGCQCDEDRALGLLDRYGRDLRVRRAKRQMDKYALTLEAIR</sequence>
<gene>
    <name evidence="1" type="ORF">PQQ73_06305</name>
</gene>
<dbReference type="Proteomes" id="UP001629392">
    <property type="component" value="Unassembled WGS sequence"/>
</dbReference>
<reference evidence="1 2" key="1">
    <citation type="journal article" date="2024" name="Chem. Sci.">
        <title>Discovery of megapolipeptins by genome mining of a Burkholderiales bacteria collection.</title>
        <authorList>
            <person name="Paulo B.S."/>
            <person name="Recchia M.J.J."/>
            <person name="Lee S."/>
            <person name="Fergusson C.H."/>
            <person name="Romanowski S.B."/>
            <person name="Hernandez A."/>
            <person name="Krull N."/>
            <person name="Liu D.Y."/>
            <person name="Cavanagh H."/>
            <person name="Bos A."/>
            <person name="Gray C.A."/>
            <person name="Murphy B.T."/>
            <person name="Linington R.G."/>
            <person name="Eustaquio A.S."/>
        </authorList>
    </citation>
    <scope>NUCLEOTIDE SEQUENCE [LARGE SCALE GENOMIC DNA]</scope>
    <source>
        <strain evidence="1 2">RL17-350-BIC-E</strain>
    </source>
</reference>
<dbReference type="InterPro" id="IPR021352">
    <property type="entry name" value="DUF2971"/>
</dbReference>
<organism evidence="1 2">
    <name type="scientific">Paraburkholderia strydomiana</name>
    <dbReference type="NCBI Taxonomy" id="1245417"/>
    <lineage>
        <taxon>Bacteria</taxon>
        <taxon>Pseudomonadati</taxon>
        <taxon>Pseudomonadota</taxon>
        <taxon>Betaproteobacteria</taxon>
        <taxon>Burkholderiales</taxon>
        <taxon>Burkholderiaceae</taxon>
        <taxon>Paraburkholderia</taxon>
    </lineage>
</organism>
<keyword evidence="2" id="KW-1185">Reference proteome</keyword>